<dbReference type="EMBL" id="KV784355">
    <property type="protein sequence ID" value="OEU19767.1"/>
    <property type="molecule type" value="Genomic_DNA"/>
</dbReference>
<feature type="compositionally biased region" description="Low complexity" evidence="1">
    <location>
        <begin position="166"/>
        <end position="185"/>
    </location>
</feature>
<keyword evidence="2" id="KW-0812">Transmembrane</keyword>
<dbReference type="GO" id="GO:0016020">
    <property type="term" value="C:membrane"/>
    <property type="evidence" value="ECO:0007669"/>
    <property type="project" value="TreeGrafter"/>
</dbReference>
<keyword evidence="2" id="KW-1133">Transmembrane helix</keyword>
<feature type="transmembrane region" description="Helical" evidence="2">
    <location>
        <begin position="450"/>
        <end position="470"/>
    </location>
</feature>
<dbReference type="PANTHER" id="PTHR32251">
    <property type="entry name" value="3-OXO-5-ALPHA-STEROID 4-DEHYDROGENASE"/>
    <property type="match status" value="1"/>
</dbReference>
<feature type="transmembrane region" description="Helical" evidence="2">
    <location>
        <begin position="306"/>
        <end position="328"/>
    </location>
</feature>
<feature type="compositionally biased region" description="Low complexity" evidence="1">
    <location>
        <begin position="523"/>
        <end position="544"/>
    </location>
</feature>
<gene>
    <name evidence="3" type="ORF">FRACYDRAFT_235825</name>
</gene>
<dbReference type="Gene3D" id="1.20.120.1630">
    <property type="match status" value="1"/>
</dbReference>
<dbReference type="Pfam" id="PF06966">
    <property type="entry name" value="DUF1295"/>
    <property type="match status" value="1"/>
</dbReference>
<dbReference type="PANTHER" id="PTHR32251:SF17">
    <property type="entry name" value="STEROID 5-ALPHA REDUCTASE C-TERMINAL DOMAIN-CONTAINING PROTEIN"/>
    <property type="match status" value="1"/>
</dbReference>
<dbReference type="OrthoDB" id="201504at2759"/>
<feature type="region of interest" description="Disordered" evidence="1">
    <location>
        <begin position="517"/>
        <end position="554"/>
    </location>
</feature>
<feature type="transmembrane region" description="Helical" evidence="2">
    <location>
        <begin position="277"/>
        <end position="294"/>
    </location>
</feature>
<dbReference type="InterPro" id="IPR010721">
    <property type="entry name" value="UstE-like"/>
</dbReference>
<evidence type="ECO:0008006" key="5">
    <source>
        <dbReference type="Google" id="ProtNLM"/>
    </source>
</evidence>
<organism evidence="3 4">
    <name type="scientific">Fragilariopsis cylindrus CCMP1102</name>
    <dbReference type="NCBI Taxonomy" id="635003"/>
    <lineage>
        <taxon>Eukaryota</taxon>
        <taxon>Sar</taxon>
        <taxon>Stramenopiles</taxon>
        <taxon>Ochrophyta</taxon>
        <taxon>Bacillariophyta</taxon>
        <taxon>Bacillariophyceae</taxon>
        <taxon>Bacillariophycidae</taxon>
        <taxon>Bacillariales</taxon>
        <taxon>Bacillariaceae</taxon>
        <taxon>Fragilariopsis</taxon>
    </lineage>
</organism>
<keyword evidence="2" id="KW-0472">Membrane</keyword>
<feature type="transmembrane region" description="Helical" evidence="2">
    <location>
        <begin position="12"/>
        <end position="30"/>
    </location>
</feature>
<evidence type="ECO:0000256" key="1">
    <source>
        <dbReference type="SAM" id="MobiDB-lite"/>
    </source>
</evidence>
<keyword evidence="4" id="KW-1185">Reference proteome</keyword>
<evidence type="ECO:0000256" key="2">
    <source>
        <dbReference type="SAM" id="Phobius"/>
    </source>
</evidence>
<protein>
    <recommendedName>
        <fullName evidence="5">Steroid 5-alpha reductase C-terminal domain-containing protein</fullName>
    </recommendedName>
</protein>
<proteinExistence type="predicted"/>
<dbReference type="InParanoid" id="A0A1E7FNQ3"/>
<dbReference type="KEGG" id="fcy:FRACYDRAFT_235825"/>
<feature type="region of interest" description="Disordered" evidence="1">
    <location>
        <begin position="138"/>
        <end position="188"/>
    </location>
</feature>
<dbReference type="Proteomes" id="UP000095751">
    <property type="component" value="Unassembled WGS sequence"/>
</dbReference>
<evidence type="ECO:0000313" key="4">
    <source>
        <dbReference type="Proteomes" id="UP000095751"/>
    </source>
</evidence>
<sequence length="554" mass="61807">MKKSNDLTGWRLQVSYLVVFLLPVALKFIFLESILIIPPTYAVSPDQTVTYHQPLHLTSNDYYTTTSSGDVDVDIDIDSRDITFSRSHNNNSNRRVRSSKGVLRGRVTHNSFNFAAKIFERSPLRQYNILSKKEKKKDWTRETTRLVGGANSVVDKDESSQQNDLPPSSSSSSTSPSSNTPETSPLGRKSFLGDLLVQKRQFFTLPKETEETIRKNIQQALEFAQKTTSQAGPSLLTALSLVGSNGQKKDISILTLYSISLLGASCGFHLFLHFITLGYALGVTLPLAVALLSYQKHYVLPLPTVLHSSITIIWGIRLFTFLAIREYVTWPALHQKVVEVQTKMKIPFASKILCWFVYSFFYVCLMASCWSRLLQSSSSSLYNWGFLGYGGLLLQLVGLSLETIADLQKNAFKSRHRHSWCNIGVWKLSTHPNYLGEGLFWWGTYLAHGFHSPLPSILATIGLALILYVLKGSAKSLSSKQKEKYGQEVDFCQFQRTHNVFGPKQHNWRLHQGAQVITPPPAEGESSPSSNNARSNSTSLNAAAGNPADEATSL</sequence>
<name>A0A1E7FNQ3_9STRA</name>
<reference evidence="3 4" key="1">
    <citation type="submission" date="2016-09" db="EMBL/GenBank/DDBJ databases">
        <title>Extensive genetic diversity and differential bi-allelic expression allows diatom success in the polar Southern Ocean.</title>
        <authorList>
            <consortium name="DOE Joint Genome Institute"/>
            <person name="Mock T."/>
            <person name="Otillar R.P."/>
            <person name="Strauss J."/>
            <person name="Dupont C."/>
            <person name="Frickenhaus S."/>
            <person name="Maumus F."/>
            <person name="Mcmullan M."/>
            <person name="Sanges R."/>
            <person name="Schmutz J."/>
            <person name="Toseland A."/>
            <person name="Valas R."/>
            <person name="Veluchamy A."/>
            <person name="Ward B.J."/>
            <person name="Allen A."/>
            <person name="Barry K."/>
            <person name="Falciatore A."/>
            <person name="Ferrante M."/>
            <person name="Fortunato A.E."/>
            <person name="Gloeckner G."/>
            <person name="Gruber A."/>
            <person name="Hipkin R."/>
            <person name="Janech M."/>
            <person name="Kroth P."/>
            <person name="Leese F."/>
            <person name="Lindquist E."/>
            <person name="Lyon B.R."/>
            <person name="Martin J."/>
            <person name="Mayer C."/>
            <person name="Parker M."/>
            <person name="Quesneville H."/>
            <person name="Raymond J."/>
            <person name="Uhlig C."/>
            <person name="Valentin K.U."/>
            <person name="Worden A.Z."/>
            <person name="Armbrust E.V."/>
            <person name="Bowler C."/>
            <person name="Green B."/>
            <person name="Moulton V."/>
            <person name="Van Oosterhout C."/>
            <person name="Grigoriev I."/>
        </authorList>
    </citation>
    <scope>NUCLEOTIDE SEQUENCE [LARGE SCALE GENOMIC DNA]</scope>
    <source>
        <strain evidence="3 4">CCMP1102</strain>
    </source>
</reference>
<evidence type="ECO:0000313" key="3">
    <source>
        <dbReference type="EMBL" id="OEU19767.1"/>
    </source>
</evidence>
<dbReference type="AlphaFoldDB" id="A0A1E7FNQ3"/>
<feature type="transmembrane region" description="Helical" evidence="2">
    <location>
        <begin position="381"/>
        <end position="401"/>
    </location>
</feature>
<accession>A0A1E7FNQ3</accession>
<feature type="transmembrane region" description="Helical" evidence="2">
    <location>
        <begin position="348"/>
        <end position="369"/>
    </location>
</feature>